<dbReference type="AlphaFoldDB" id="A0A5C2S1P3"/>
<dbReference type="Proteomes" id="UP000313359">
    <property type="component" value="Unassembled WGS sequence"/>
</dbReference>
<proteinExistence type="predicted"/>
<dbReference type="EMBL" id="ML122282">
    <property type="protein sequence ID" value="RPD57291.1"/>
    <property type="molecule type" value="Genomic_DNA"/>
</dbReference>
<protein>
    <submittedName>
        <fullName evidence="1">Uncharacterized protein</fullName>
    </submittedName>
</protein>
<name>A0A5C2S1P3_9APHY</name>
<evidence type="ECO:0000313" key="2">
    <source>
        <dbReference type="Proteomes" id="UP000313359"/>
    </source>
</evidence>
<accession>A0A5C2S1P3</accession>
<sequence length="321" mass="35786">MNLLRDTDPSILEACAKLRLFGAAQLDRISSIHFCGHLQSLSQTLGRLSHVGVVKTAAETYPNSHEKWYARSIQACCYAAGYQSLDGNRENDAVHALQCLCLPVINVIYPRATGEDNVALNLIFRSREHKPSIAEAQSTAAAIYMHLYLMPIEARAPHVQRYSVLGYAAHIVPFLVEALVYANNAAYTVCVHNIPGRNMVDTEPWRLFSPAMVIALLALRELNHEMAKSGFLVPGNYSWLQWLDGFSVGRWWDSLSEHIGRTFVDPRTLVGPLVPDCFFEETSGQRRIRAEVYATFMGAMTRAGRRWEQIIGIIAVPANGA</sequence>
<reference evidence="1" key="1">
    <citation type="journal article" date="2018" name="Genome Biol. Evol.">
        <title>Genomics and development of Lentinus tigrinus, a white-rot wood-decaying mushroom with dimorphic fruiting bodies.</title>
        <authorList>
            <person name="Wu B."/>
            <person name="Xu Z."/>
            <person name="Knudson A."/>
            <person name="Carlson A."/>
            <person name="Chen N."/>
            <person name="Kovaka S."/>
            <person name="LaButti K."/>
            <person name="Lipzen A."/>
            <person name="Pennachio C."/>
            <person name="Riley R."/>
            <person name="Schakwitz W."/>
            <person name="Umezawa K."/>
            <person name="Ohm R.A."/>
            <person name="Grigoriev I.V."/>
            <person name="Nagy L.G."/>
            <person name="Gibbons J."/>
            <person name="Hibbett D."/>
        </authorList>
    </citation>
    <scope>NUCLEOTIDE SEQUENCE [LARGE SCALE GENOMIC DNA]</scope>
    <source>
        <strain evidence="1">ALCF2SS1-6</strain>
    </source>
</reference>
<gene>
    <name evidence="1" type="ORF">L227DRAFT_565567</name>
</gene>
<organism evidence="1 2">
    <name type="scientific">Lentinus tigrinus ALCF2SS1-6</name>
    <dbReference type="NCBI Taxonomy" id="1328759"/>
    <lineage>
        <taxon>Eukaryota</taxon>
        <taxon>Fungi</taxon>
        <taxon>Dikarya</taxon>
        <taxon>Basidiomycota</taxon>
        <taxon>Agaricomycotina</taxon>
        <taxon>Agaricomycetes</taxon>
        <taxon>Polyporales</taxon>
        <taxon>Polyporaceae</taxon>
        <taxon>Lentinus</taxon>
    </lineage>
</organism>
<keyword evidence="2" id="KW-1185">Reference proteome</keyword>
<evidence type="ECO:0000313" key="1">
    <source>
        <dbReference type="EMBL" id="RPD57291.1"/>
    </source>
</evidence>